<keyword evidence="1" id="KW-0472">Membrane</keyword>
<evidence type="ECO:0008006" key="4">
    <source>
        <dbReference type="Google" id="ProtNLM"/>
    </source>
</evidence>
<protein>
    <recommendedName>
        <fullName evidence="4">DUF3592 domain-containing protein</fullName>
    </recommendedName>
</protein>
<dbReference type="KEGG" id="ccro:CMC5_045550"/>
<reference evidence="2 3" key="1">
    <citation type="submission" date="2015-07" db="EMBL/GenBank/DDBJ databases">
        <title>Genome analysis of myxobacterium Chondromyces crocatus Cm c5 reveals a high potential for natural compound synthesis and the genetic basis for the loss of fruiting body formation.</title>
        <authorList>
            <person name="Zaburannyi N."/>
            <person name="Bunk B."/>
            <person name="Maier J."/>
            <person name="Overmann J."/>
            <person name="Mueller R."/>
        </authorList>
    </citation>
    <scope>NUCLEOTIDE SEQUENCE [LARGE SCALE GENOMIC DNA]</scope>
    <source>
        <strain evidence="2 3">Cm c5</strain>
    </source>
</reference>
<dbReference type="STRING" id="52.CMC5_045550"/>
<dbReference type="AlphaFoldDB" id="A0A0K1EI78"/>
<evidence type="ECO:0000313" key="3">
    <source>
        <dbReference type="Proteomes" id="UP000067626"/>
    </source>
</evidence>
<evidence type="ECO:0000313" key="2">
    <source>
        <dbReference type="EMBL" id="AKT40402.1"/>
    </source>
</evidence>
<organism evidence="2 3">
    <name type="scientific">Chondromyces crocatus</name>
    <dbReference type="NCBI Taxonomy" id="52"/>
    <lineage>
        <taxon>Bacteria</taxon>
        <taxon>Pseudomonadati</taxon>
        <taxon>Myxococcota</taxon>
        <taxon>Polyangia</taxon>
        <taxon>Polyangiales</taxon>
        <taxon>Polyangiaceae</taxon>
        <taxon>Chondromyces</taxon>
    </lineage>
</organism>
<accession>A0A0K1EI78</accession>
<evidence type="ECO:0000256" key="1">
    <source>
        <dbReference type="SAM" id="Phobius"/>
    </source>
</evidence>
<dbReference type="Proteomes" id="UP000067626">
    <property type="component" value="Chromosome"/>
</dbReference>
<name>A0A0K1EI78_CHOCO</name>
<sequence>MNQPPGPAAPLWGAYRTAHDRVPRPPRIPTPLAHAVLLSAHGARGASLWVGGAFLVIGTVMSTVFCWRLPMDVALDVSGVRVQGTVVRTEVNHSVSINHRNPTEITFSYRVGRSTYEATSSTLESQMILAAREGAVVPVQVFPLVPAWARVQGTTASSFGYFGALTLIFPSLGTVLMIAALRGLRRNQRAFTHGIPTTGLIVKRGPNTSIRINGSHPYQIVWEFQVDQHRYRGSVSHMNAQLLGRVLPGPEVTVLYDQHEPSINTVWFE</sequence>
<dbReference type="EMBL" id="CP012159">
    <property type="protein sequence ID" value="AKT40402.1"/>
    <property type="molecule type" value="Genomic_DNA"/>
</dbReference>
<keyword evidence="3" id="KW-1185">Reference proteome</keyword>
<feature type="transmembrane region" description="Helical" evidence="1">
    <location>
        <begin position="48"/>
        <end position="70"/>
    </location>
</feature>
<keyword evidence="1" id="KW-1133">Transmembrane helix</keyword>
<dbReference type="RefSeq" id="WP_050432341.1">
    <property type="nucleotide sequence ID" value="NZ_CP012159.1"/>
</dbReference>
<gene>
    <name evidence="2" type="ORF">CMC5_045550</name>
</gene>
<dbReference type="OrthoDB" id="2242169at2"/>
<proteinExistence type="predicted"/>
<feature type="transmembrane region" description="Helical" evidence="1">
    <location>
        <begin position="159"/>
        <end position="181"/>
    </location>
</feature>
<keyword evidence="1" id="KW-0812">Transmembrane</keyword>